<dbReference type="Proteomes" id="UP001215231">
    <property type="component" value="Chromosome"/>
</dbReference>
<sequence length="260" mass="27367">MNKITAFAACAGALLLGQGILSQPVMSHMGGHDKTLQKTRTLTLDVANMSELVIEAGAGSMEVKSADIDHIEVTAKVYQEQAHDNYCLSLSRESHRALLESASCRDDRYDNHDTNIELTVRVPQTLALDIRDGSGFIKVDGVAGAKIVDGSGYIDIRNISGQVDIRDGSGLITANNIDKNLDITDGSGGIEVRSVAGDLAISDGSGSIDVSLVAGEVVIRDGSGSIRVDRAKRFELLSDGSGSVDVSNISGEVVMNGHGR</sequence>
<organism evidence="1 2">
    <name type="scientific">Thalassomonas haliotis</name>
    <dbReference type="NCBI Taxonomy" id="485448"/>
    <lineage>
        <taxon>Bacteria</taxon>
        <taxon>Pseudomonadati</taxon>
        <taxon>Pseudomonadota</taxon>
        <taxon>Gammaproteobacteria</taxon>
        <taxon>Alteromonadales</taxon>
        <taxon>Colwelliaceae</taxon>
        <taxon>Thalassomonas</taxon>
    </lineage>
</organism>
<name>A0ABY7VJQ9_9GAMM</name>
<accession>A0ABY7VJQ9</accession>
<keyword evidence="2" id="KW-1185">Reference proteome</keyword>
<protein>
    <submittedName>
        <fullName evidence="1">DUF4097 family beta strand repeat protein</fullName>
    </submittedName>
</protein>
<dbReference type="EMBL" id="CP059693">
    <property type="protein sequence ID" value="WDE13404.1"/>
    <property type="molecule type" value="Genomic_DNA"/>
</dbReference>
<dbReference type="RefSeq" id="WP_274053767.1">
    <property type="nucleotide sequence ID" value="NZ_CP059693.1"/>
</dbReference>
<dbReference type="Gene3D" id="2.160.20.120">
    <property type="match status" value="1"/>
</dbReference>
<evidence type="ECO:0000313" key="1">
    <source>
        <dbReference type="EMBL" id="WDE13404.1"/>
    </source>
</evidence>
<reference evidence="1 2" key="1">
    <citation type="journal article" date="2022" name="Mar. Drugs">
        <title>Bioassay-Guided Fractionation Leads to the Detection of Cholic Acid Generated by the Rare Thalassomonas sp.</title>
        <authorList>
            <person name="Pheiffer F."/>
            <person name="Schneider Y.K."/>
            <person name="Hansen E.H."/>
            <person name="Andersen J.H."/>
            <person name="Isaksson J."/>
            <person name="Busche T."/>
            <person name="R C."/>
            <person name="Kalinowski J."/>
            <person name="Zyl L.V."/>
            <person name="Trindade M."/>
        </authorList>
    </citation>
    <scope>NUCLEOTIDE SEQUENCE [LARGE SCALE GENOMIC DNA]</scope>
    <source>
        <strain evidence="1 2">A5K-61T</strain>
    </source>
</reference>
<gene>
    <name evidence="1" type="ORF">H3N35_08195</name>
</gene>
<evidence type="ECO:0000313" key="2">
    <source>
        <dbReference type="Proteomes" id="UP001215231"/>
    </source>
</evidence>
<proteinExistence type="predicted"/>